<evidence type="ECO:0000256" key="5">
    <source>
        <dbReference type="ARBA" id="ARBA00022982"/>
    </source>
</evidence>
<dbReference type="GO" id="GO:0030313">
    <property type="term" value="C:cell envelope"/>
    <property type="evidence" value="ECO:0007669"/>
    <property type="project" value="UniProtKB-SubCell"/>
</dbReference>
<keyword evidence="5" id="KW-0249">Electron transport</keyword>
<evidence type="ECO:0000313" key="8">
    <source>
        <dbReference type="EMBL" id="QOS67371.1"/>
    </source>
</evidence>
<keyword evidence="3" id="KW-0349">Heme</keyword>
<keyword evidence="4" id="KW-0479">Metal-binding</keyword>
<keyword evidence="6" id="KW-0408">Iron</keyword>
<evidence type="ECO:0000256" key="4">
    <source>
        <dbReference type="ARBA" id="ARBA00022723"/>
    </source>
</evidence>
<accession>A0A6L7IVF3</accession>
<organism evidence="8 9">
    <name type="scientific">Eggerthella guodeyinii</name>
    <dbReference type="NCBI Taxonomy" id="2690837"/>
    <lineage>
        <taxon>Bacteria</taxon>
        <taxon>Bacillati</taxon>
        <taxon>Actinomycetota</taxon>
        <taxon>Coriobacteriia</taxon>
        <taxon>Eggerthellales</taxon>
        <taxon>Eggerthellaceae</taxon>
        <taxon>Eggerthella</taxon>
    </lineage>
</organism>
<comment type="subcellular location">
    <subcellularLocation>
        <location evidence="1">Cell envelope</location>
    </subcellularLocation>
</comment>
<evidence type="ECO:0000256" key="1">
    <source>
        <dbReference type="ARBA" id="ARBA00004196"/>
    </source>
</evidence>
<dbReference type="InterPro" id="IPR012286">
    <property type="entry name" value="Tetrahaem_cytochrome"/>
</dbReference>
<dbReference type="PROSITE" id="PS51257">
    <property type="entry name" value="PROKAR_LIPOPROTEIN"/>
    <property type="match status" value="1"/>
</dbReference>
<dbReference type="GO" id="GO:0046872">
    <property type="term" value="F:metal ion binding"/>
    <property type="evidence" value="ECO:0007669"/>
    <property type="project" value="UniProtKB-KW"/>
</dbReference>
<keyword evidence="2" id="KW-0813">Transport</keyword>
<evidence type="ECO:0000256" key="6">
    <source>
        <dbReference type="ARBA" id="ARBA00023004"/>
    </source>
</evidence>
<dbReference type="RefSeq" id="WP_160942693.1">
    <property type="nucleotide sequence ID" value="NZ_CP063310.1"/>
</dbReference>
<dbReference type="InterPro" id="IPR036280">
    <property type="entry name" value="Multihaem_cyt_sf"/>
</dbReference>
<evidence type="ECO:0000256" key="2">
    <source>
        <dbReference type="ARBA" id="ARBA00022448"/>
    </source>
</evidence>
<dbReference type="Gene3D" id="1.10.1130.10">
    <property type="entry name" value="Flavocytochrome C3, Chain A"/>
    <property type="match status" value="1"/>
</dbReference>
<sequence length="204" mass="20654">MGKTNARLRHLVLGLAVAAAAVLVGCAPQANDVAGGGSTGQDEPAAVDFSWSQEADCAMCHAAESASMEDASCQAAMHEQQGVPCSGCHADEAGLATAHEGATTASSAPVRLKSTSIDESTCTSCHGDRAALAVETAESAALVDSQGTTANPHELPSSPDHDGIACSDCHQMHVAGAAGELAKKTCIACHHEDVFECGTCHEEQ</sequence>
<dbReference type="AlphaFoldDB" id="A0A6L7IVF3"/>
<gene>
    <name evidence="8" type="ORF">GS424_012700</name>
</gene>
<protein>
    <submittedName>
        <fullName evidence="8">Cytochrome c3 family protein</fullName>
    </submittedName>
</protein>
<reference evidence="8 9" key="1">
    <citation type="submission" date="2020-10" db="EMBL/GenBank/DDBJ databases">
        <title>Eggerthella sp. nov., isolated from human feces.</title>
        <authorList>
            <person name="Yajun G."/>
        </authorList>
    </citation>
    <scope>NUCLEOTIDE SEQUENCE [LARGE SCALE GENOMIC DNA]</scope>
    <source>
        <strain evidence="8 9">HF-1101</strain>
    </source>
</reference>
<proteinExistence type="predicted"/>
<evidence type="ECO:0000259" key="7">
    <source>
        <dbReference type="Pfam" id="PF14537"/>
    </source>
</evidence>
<dbReference type="Pfam" id="PF14537">
    <property type="entry name" value="Cytochrom_c3_2"/>
    <property type="match status" value="1"/>
</dbReference>
<evidence type="ECO:0000256" key="3">
    <source>
        <dbReference type="ARBA" id="ARBA00022617"/>
    </source>
</evidence>
<evidence type="ECO:0000313" key="9">
    <source>
        <dbReference type="Proteomes" id="UP000478463"/>
    </source>
</evidence>
<feature type="domain" description="Tetrahaem cytochrome" evidence="7">
    <location>
        <begin position="77"/>
        <end position="191"/>
    </location>
</feature>
<dbReference type="Proteomes" id="UP000478463">
    <property type="component" value="Chromosome"/>
</dbReference>
<name>A0A6L7IVF3_9ACTN</name>
<dbReference type="EMBL" id="CP063310">
    <property type="protein sequence ID" value="QOS67371.1"/>
    <property type="molecule type" value="Genomic_DNA"/>
</dbReference>
<dbReference type="KEGG" id="egd:GS424_012700"/>
<dbReference type="SUPFAM" id="SSF48695">
    <property type="entry name" value="Multiheme cytochromes"/>
    <property type="match status" value="1"/>
</dbReference>